<evidence type="ECO:0000313" key="2">
    <source>
        <dbReference type="Proteomes" id="UP000074914"/>
    </source>
</evidence>
<dbReference type="RefSeq" id="WP_062112664.1">
    <property type="nucleotide sequence ID" value="NZ_CP013236.1"/>
</dbReference>
<dbReference type="Proteomes" id="UP000074914">
    <property type="component" value="Chromosome"/>
</dbReference>
<evidence type="ECO:0008006" key="3">
    <source>
        <dbReference type="Google" id="ProtNLM"/>
    </source>
</evidence>
<gene>
    <name evidence="1" type="ORF">CPter291_1173</name>
</gene>
<accession>A0ABM5Z2R1</accession>
<reference evidence="1 2" key="1">
    <citation type="submission" date="2015-11" db="EMBL/GenBank/DDBJ databases">
        <title>Exploring the genomic traits of fungus-feeding bacterial genus Collimonas.</title>
        <authorList>
            <person name="Song C."/>
            <person name="Schmidt R."/>
            <person name="de Jager V."/>
            <person name="Krzyzanowska D."/>
            <person name="Jongedijk E."/>
            <person name="Cankar K."/>
            <person name="Beekwilder J."/>
            <person name="van Veen A."/>
            <person name="de Boer W."/>
            <person name="van Veen J.A."/>
            <person name="Garbeva P."/>
        </authorList>
    </citation>
    <scope>NUCLEOTIDE SEQUENCE [LARGE SCALE GENOMIC DNA]</scope>
    <source>
        <strain evidence="1 2">Ter291</strain>
    </source>
</reference>
<keyword evidence="2" id="KW-1185">Reference proteome</keyword>
<sequence length="463" mass="50279">MPPLNIDTNKLRATAAEGFTLDCREIRLVQNGTDTPRIWRCAGAIEIDFRKGITSRLVIFDTDRPVQSAWDKLVAASLIKSGEILSASHYFALTAVDVDGNEWGNPVVEVTEVPSKNCAIVTIECNWIRCVSTTTNTTDYVQMLFLDELDFPLNSMKIIETKSASESSSRSDRSVSQGEIESAVIVYSKANAPEQFCELIVKAKTDIKFPQNYPSKLVETVRFLTASPKSFSVSDSTSGGVRIMEFAKASPAEIGLFPPPLGARPGDANDFYKLLNAYLKNTLAASAGEEFSPISSKLYPLYSLKNVSLDAIALLVSVTVEGLTQDTFPNLGAAPPATLAEVDKLFAAIKSSGATETIRTRALSIVGGMKSSRAIDKLYALQEEGKITSEEITAWKGLRNASAHGNLHAPLEEIQTLLDSVYKACTLLNKLSLLAIKYEGKITDYSTKGWPVLDSTSPPSLPM</sequence>
<evidence type="ECO:0000313" key="1">
    <source>
        <dbReference type="EMBL" id="AMP13449.1"/>
    </source>
</evidence>
<organism evidence="1 2">
    <name type="scientific">Collimonas pratensis</name>
    <dbReference type="NCBI Taxonomy" id="279113"/>
    <lineage>
        <taxon>Bacteria</taxon>
        <taxon>Pseudomonadati</taxon>
        <taxon>Pseudomonadota</taxon>
        <taxon>Betaproteobacteria</taxon>
        <taxon>Burkholderiales</taxon>
        <taxon>Oxalobacteraceae</taxon>
        <taxon>Collimonas</taxon>
    </lineage>
</organism>
<protein>
    <recommendedName>
        <fullName evidence="3">ApeA N-terminal domain-containing protein</fullName>
    </recommendedName>
</protein>
<name>A0ABM5Z2R1_9BURK</name>
<proteinExistence type="predicted"/>
<dbReference type="EMBL" id="CP013236">
    <property type="protein sequence ID" value="AMP13449.1"/>
    <property type="molecule type" value="Genomic_DNA"/>
</dbReference>